<sequence length="317" mass="35747">MDVSVIIPNYNGEKYIRACLDSLLTQNIGDVPVIVVDNASADGSCGIIEAEYPSVRLIRLDKNYGFSRAVNEGIRAARTEFVILLNNDTRAEADFVSELLRAIRRDARIFSCQAQMRQMDEPQLLDNAGDFYCALGWALTRGKGKSCAGYLKEDAVFSACAGAAIYRKSIFEKIGYFDEKHFAYLEDVDICYRAKIAGYENRYAPRAVVYHKGSASTGSRYNRFKVGSAARNNLYLIYKNMPFWQILINLPFLLAGTLIKLLFFTAKGMGGTYLKGLWQGVLLARSGEKVPFLPENFDNCWRIQLELWKNLARIVKN</sequence>
<evidence type="ECO:0000256" key="2">
    <source>
        <dbReference type="ARBA" id="ARBA00006739"/>
    </source>
</evidence>
<dbReference type="InterPro" id="IPR029044">
    <property type="entry name" value="Nucleotide-diphossugar_trans"/>
</dbReference>
<dbReference type="EC" id="2.4.-.-" evidence="6"/>
<dbReference type="STRING" id="168384.SAMN05660368_02025"/>
<dbReference type="Gene3D" id="3.90.550.10">
    <property type="entry name" value="Spore Coat Polysaccharide Biosynthesis Protein SpsA, Chain A"/>
    <property type="match status" value="1"/>
</dbReference>
<organism evidence="6 7">
    <name type="scientific">Marvinbryantia formatexigens DSM 14469</name>
    <dbReference type="NCBI Taxonomy" id="478749"/>
    <lineage>
        <taxon>Bacteria</taxon>
        <taxon>Bacillati</taxon>
        <taxon>Bacillota</taxon>
        <taxon>Clostridia</taxon>
        <taxon>Lachnospirales</taxon>
        <taxon>Lachnospiraceae</taxon>
        <taxon>Marvinbryantia</taxon>
    </lineage>
</organism>
<keyword evidence="4 6" id="KW-0808">Transferase</keyword>
<evidence type="ECO:0000256" key="3">
    <source>
        <dbReference type="ARBA" id="ARBA00022676"/>
    </source>
</evidence>
<evidence type="ECO:0000313" key="6">
    <source>
        <dbReference type="EMBL" id="EET60649.1"/>
    </source>
</evidence>
<keyword evidence="7" id="KW-1185">Reference proteome</keyword>
<evidence type="ECO:0000259" key="5">
    <source>
        <dbReference type="Pfam" id="PF00535"/>
    </source>
</evidence>
<dbReference type="OrthoDB" id="9771846at2"/>
<proteinExistence type="inferred from homology"/>
<evidence type="ECO:0000256" key="4">
    <source>
        <dbReference type="ARBA" id="ARBA00022679"/>
    </source>
</evidence>
<evidence type="ECO:0000313" key="7">
    <source>
        <dbReference type="Proteomes" id="UP000005561"/>
    </source>
</evidence>
<dbReference type="RefSeq" id="WP_006862258.1">
    <property type="nucleotide sequence ID" value="NZ_ACCL02000010.1"/>
</dbReference>
<dbReference type="Pfam" id="PF00535">
    <property type="entry name" value="Glycos_transf_2"/>
    <property type="match status" value="1"/>
</dbReference>
<comment type="caution">
    <text evidence="6">The sequence shown here is derived from an EMBL/GenBank/DDBJ whole genome shotgun (WGS) entry which is preliminary data.</text>
</comment>
<name>C6LFR4_9FIRM</name>
<reference evidence="6" key="1">
    <citation type="submission" date="2009-07" db="EMBL/GenBank/DDBJ databases">
        <authorList>
            <person name="Weinstock G."/>
            <person name="Sodergren E."/>
            <person name="Clifton S."/>
            <person name="Fulton L."/>
            <person name="Fulton B."/>
            <person name="Courtney L."/>
            <person name="Fronick C."/>
            <person name="Harrison M."/>
            <person name="Strong C."/>
            <person name="Farmer C."/>
            <person name="Delahaunty K."/>
            <person name="Markovic C."/>
            <person name="Hall O."/>
            <person name="Minx P."/>
            <person name="Tomlinson C."/>
            <person name="Mitreva M."/>
            <person name="Nelson J."/>
            <person name="Hou S."/>
            <person name="Wollam A."/>
            <person name="Pepin K.H."/>
            <person name="Johnson M."/>
            <person name="Bhonagiri V."/>
            <person name="Nash W.E."/>
            <person name="Warren W."/>
            <person name="Chinwalla A."/>
            <person name="Mardis E.R."/>
            <person name="Wilson R.K."/>
        </authorList>
    </citation>
    <scope>NUCLEOTIDE SEQUENCE [LARGE SCALE GENOMIC DNA]</scope>
    <source>
        <strain evidence="6">DSM 14469</strain>
    </source>
</reference>
<dbReference type="AlphaFoldDB" id="C6LFR4"/>
<feature type="domain" description="Glycosyltransferase 2-like" evidence="5">
    <location>
        <begin position="4"/>
        <end position="174"/>
    </location>
</feature>
<gene>
    <name evidence="6" type="ORF">BRYFOR_07474</name>
</gene>
<comment type="similarity">
    <text evidence="2">Belongs to the glycosyltransferase 2 family.</text>
</comment>
<dbReference type="PANTHER" id="PTHR43179:SF12">
    <property type="entry name" value="GALACTOFURANOSYLTRANSFERASE GLFT2"/>
    <property type="match status" value="1"/>
</dbReference>
<dbReference type="InterPro" id="IPR001173">
    <property type="entry name" value="Glyco_trans_2-like"/>
</dbReference>
<dbReference type="CDD" id="cd04186">
    <property type="entry name" value="GT_2_like_c"/>
    <property type="match status" value="1"/>
</dbReference>
<dbReference type="EMBL" id="ACCL02000010">
    <property type="protein sequence ID" value="EET60649.1"/>
    <property type="molecule type" value="Genomic_DNA"/>
</dbReference>
<dbReference type="eggNOG" id="COG1216">
    <property type="taxonomic scope" value="Bacteria"/>
</dbReference>
<dbReference type="GO" id="GO:0016757">
    <property type="term" value="F:glycosyltransferase activity"/>
    <property type="evidence" value="ECO:0007669"/>
    <property type="project" value="UniProtKB-KW"/>
</dbReference>
<dbReference type="Proteomes" id="UP000005561">
    <property type="component" value="Unassembled WGS sequence"/>
</dbReference>
<keyword evidence="3 6" id="KW-0328">Glycosyltransferase</keyword>
<comment type="pathway">
    <text evidence="1">Cell wall biogenesis; cell wall polysaccharide biosynthesis.</text>
</comment>
<evidence type="ECO:0000256" key="1">
    <source>
        <dbReference type="ARBA" id="ARBA00004776"/>
    </source>
</evidence>
<protein>
    <submittedName>
        <fullName evidence="6">Glycosyltransferase, group 2 family protein</fullName>
        <ecNumber evidence="6">2.4.-.-</ecNumber>
    </submittedName>
</protein>
<dbReference type="SUPFAM" id="SSF53448">
    <property type="entry name" value="Nucleotide-diphospho-sugar transferases"/>
    <property type="match status" value="1"/>
</dbReference>
<accession>C6LFR4</accession>
<dbReference type="PANTHER" id="PTHR43179">
    <property type="entry name" value="RHAMNOSYLTRANSFERASE WBBL"/>
    <property type="match status" value="1"/>
</dbReference>